<reference evidence="3" key="1">
    <citation type="journal article" date="2020" name="mSystems">
        <title>Genome- and Community-Level Interaction Insights into Carbon Utilization and Element Cycling Functions of Hydrothermarchaeota in Hydrothermal Sediment.</title>
        <authorList>
            <person name="Zhou Z."/>
            <person name="Liu Y."/>
            <person name="Xu W."/>
            <person name="Pan J."/>
            <person name="Luo Z.H."/>
            <person name="Li M."/>
        </authorList>
    </citation>
    <scope>NUCLEOTIDE SEQUENCE [LARGE SCALE GENOMIC DNA]</scope>
    <source>
        <strain evidence="3">SpSt-349</strain>
    </source>
</reference>
<keyword evidence="1" id="KW-0560">Oxidoreductase</keyword>
<evidence type="ECO:0000256" key="1">
    <source>
        <dbReference type="ARBA" id="ARBA00023002"/>
    </source>
</evidence>
<dbReference type="Gene3D" id="1.20.1050.140">
    <property type="match status" value="1"/>
</dbReference>
<dbReference type="InterPro" id="IPR051278">
    <property type="entry name" value="HdrB/HdrD_reductase"/>
</dbReference>
<protein>
    <submittedName>
        <fullName evidence="3">Succinate dehydrogenase</fullName>
    </submittedName>
</protein>
<feature type="domain" description="Cysteine-rich" evidence="2">
    <location>
        <begin position="3"/>
        <end position="85"/>
    </location>
</feature>
<gene>
    <name evidence="3" type="ORF">ENQ87_05285</name>
</gene>
<dbReference type="Gene3D" id="3.40.50.11810">
    <property type="match status" value="1"/>
</dbReference>
<feature type="domain" description="Cysteine-rich" evidence="2">
    <location>
        <begin position="149"/>
        <end position="237"/>
    </location>
</feature>
<dbReference type="AlphaFoldDB" id="A0A831UBG1"/>
<dbReference type="PANTHER" id="PTHR42947:SF1">
    <property type="entry name" value="COB--COM HETERODISULFIDE REDUCTASE SUBUNIT B 1"/>
    <property type="match status" value="1"/>
</dbReference>
<accession>A0A831UBG1</accession>
<dbReference type="EMBL" id="DSOV01000018">
    <property type="protein sequence ID" value="HEN41781.1"/>
    <property type="molecule type" value="Genomic_DNA"/>
</dbReference>
<evidence type="ECO:0000313" key="3">
    <source>
        <dbReference type="EMBL" id="HEN41781.1"/>
    </source>
</evidence>
<name>A0A831UBG1_GEOME</name>
<proteinExistence type="predicted"/>
<dbReference type="GO" id="GO:0016491">
    <property type="term" value="F:oxidoreductase activity"/>
    <property type="evidence" value="ECO:0007669"/>
    <property type="project" value="UniProtKB-KW"/>
</dbReference>
<sequence length="282" mass="30673">MKYAYFLSCINESMTREADRALNLWKQDLGIELVNLEKGTCCGGSNLDYVSPDHFIIINGRNIALAEQMGLDLVTSCSTCLLTLRRAKQLLDTSSEKRELVNSHLADEGLRYEGTSDVKHLLWVITEDYGLGRLAAKVTAPLSGVRFAPFYGCHILRPSALLGRDDPAAPMSLDRLVEALGGSLVEYGSKNKCCGFHTMLVAEKQSLAMTGNALEDAVRSGAHYIVTPCPLCHTALDAYQDKALAGRSVSGNIPVLHLSQMIGLALGYSQKELGIDRHMIAA</sequence>
<dbReference type="Pfam" id="PF02754">
    <property type="entry name" value="CCG"/>
    <property type="match status" value="2"/>
</dbReference>
<dbReference type="PANTHER" id="PTHR42947">
    <property type="entry name" value="COB--COM HETERODISULFIDE REDUCTASE SUBUNIT B 1"/>
    <property type="match status" value="1"/>
</dbReference>
<organism evidence="3">
    <name type="scientific">Geobacter metallireducens</name>
    <dbReference type="NCBI Taxonomy" id="28232"/>
    <lineage>
        <taxon>Bacteria</taxon>
        <taxon>Pseudomonadati</taxon>
        <taxon>Thermodesulfobacteriota</taxon>
        <taxon>Desulfuromonadia</taxon>
        <taxon>Geobacterales</taxon>
        <taxon>Geobacteraceae</taxon>
        <taxon>Geobacter</taxon>
    </lineage>
</organism>
<evidence type="ECO:0000259" key="2">
    <source>
        <dbReference type="Pfam" id="PF02754"/>
    </source>
</evidence>
<comment type="caution">
    <text evidence="3">The sequence shown here is derived from an EMBL/GenBank/DDBJ whole genome shotgun (WGS) entry which is preliminary data.</text>
</comment>
<dbReference type="InterPro" id="IPR004017">
    <property type="entry name" value="Cys_rich_dom"/>
</dbReference>